<accession>A0ABR4FKU6</accession>
<organism evidence="1 2">
    <name type="scientific">Aspergillus keveii</name>
    <dbReference type="NCBI Taxonomy" id="714993"/>
    <lineage>
        <taxon>Eukaryota</taxon>
        <taxon>Fungi</taxon>
        <taxon>Dikarya</taxon>
        <taxon>Ascomycota</taxon>
        <taxon>Pezizomycotina</taxon>
        <taxon>Eurotiomycetes</taxon>
        <taxon>Eurotiomycetidae</taxon>
        <taxon>Eurotiales</taxon>
        <taxon>Aspergillaceae</taxon>
        <taxon>Aspergillus</taxon>
        <taxon>Aspergillus subgen. Nidulantes</taxon>
    </lineage>
</organism>
<comment type="caution">
    <text evidence="1">The sequence shown here is derived from an EMBL/GenBank/DDBJ whole genome shotgun (WGS) entry which is preliminary data.</text>
</comment>
<protein>
    <recommendedName>
        <fullName evidence="3">Fungal-specific transcription factor domain-containing protein</fullName>
    </recommendedName>
</protein>
<proteinExistence type="predicted"/>
<reference evidence="1 2" key="1">
    <citation type="submission" date="2024-07" db="EMBL/GenBank/DDBJ databases">
        <title>Section-level genome sequencing and comparative genomics of Aspergillus sections Usti and Cavernicolus.</title>
        <authorList>
            <consortium name="Lawrence Berkeley National Laboratory"/>
            <person name="Nybo J.L."/>
            <person name="Vesth T.C."/>
            <person name="Theobald S."/>
            <person name="Frisvad J.C."/>
            <person name="Larsen T.O."/>
            <person name="Kjaerboelling I."/>
            <person name="Rothschild-Mancinelli K."/>
            <person name="Lyhne E.K."/>
            <person name="Kogle M.E."/>
            <person name="Barry K."/>
            <person name="Clum A."/>
            <person name="Na H."/>
            <person name="Ledsgaard L."/>
            <person name="Lin J."/>
            <person name="Lipzen A."/>
            <person name="Kuo A."/>
            <person name="Riley R."/>
            <person name="Mondo S."/>
            <person name="Labutti K."/>
            <person name="Haridas S."/>
            <person name="Pangalinan J."/>
            <person name="Salamov A.A."/>
            <person name="Simmons B.A."/>
            <person name="Magnuson J.K."/>
            <person name="Chen J."/>
            <person name="Drula E."/>
            <person name="Henrissat B."/>
            <person name="Wiebenga A."/>
            <person name="Lubbers R.J."/>
            <person name="Gomes A.C."/>
            <person name="Makela M.R."/>
            <person name="Stajich J."/>
            <person name="Grigoriev I.V."/>
            <person name="Mortensen U.H."/>
            <person name="De Vries R.P."/>
            <person name="Baker S.E."/>
            <person name="Andersen M.R."/>
        </authorList>
    </citation>
    <scope>NUCLEOTIDE SEQUENCE [LARGE SCALE GENOMIC DNA]</scope>
    <source>
        <strain evidence="1 2">CBS 209.92</strain>
    </source>
</reference>
<dbReference type="EMBL" id="JBFTWV010000218">
    <property type="protein sequence ID" value="KAL2783687.1"/>
    <property type="molecule type" value="Genomic_DNA"/>
</dbReference>
<evidence type="ECO:0000313" key="2">
    <source>
        <dbReference type="Proteomes" id="UP001610563"/>
    </source>
</evidence>
<keyword evidence="2" id="KW-1185">Reference proteome</keyword>
<gene>
    <name evidence="1" type="ORF">BJX66DRAFT_318071</name>
</gene>
<dbReference type="Proteomes" id="UP001610563">
    <property type="component" value="Unassembled WGS sequence"/>
</dbReference>
<evidence type="ECO:0008006" key="3">
    <source>
        <dbReference type="Google" id="ProtNLM"/>
    </source>
</evidence>
<evidence type="ECO:0000313" key="1">
    <source>
        <dbReference type="EMBL" id="KAL2783687.1"/>
    </source>
</evidence>
<sequence>MLSIFPVIKVSPALSSGRSIDKSLSTSTSNLWVTVFRRGRDRLLPRVSVSFLAWCLAPQQGALIRVDEMSTNDEKLPLKMIVPLTVSSYYFIVICPHNARVFGLNAHSYASALFHWSANHEIIRHTLIGFALCSLIPRDRSGEIRAATFVHRRQLLYHVQGMLATNTIDDILVYGLSLLIPVDGYLGFGSYSRTHVLGFGAVIKAHGGFEQVGQSTPPVLRDAVVASALIAQNLLLCHEAPPPLSYRRNHSMPLESPLQLRALSNLPRGFLDLIQGGYLSPSMIEVLQSFSAWDNTYTRHKTNDTPTWLSPTPTPSGSTHLEKCIFLSLRCLADDTSAMALHPAYRMYRQTEKRAGMLLALAYSEQESWIGNSLLSDCLVWLVFVICTPINAENVAEEMQKEVFRTLLLPVIPERGSLAWEDVQRILRCFFYDERRAHVWEGTRKKFFAEY</sequence>
<name>A0ABR4FKU6_9EURO</name>